<name>A0A1R1JW20_ALCXX</name>
<reference evidence="2 3" key="1">
    <citation type="submission" date="2016-09" db="EMBL/GenBank/DDBJ databases">
        <title>Phylogenomics of Achromobacter.</title>
        <authorList>
            <person name="Jeukens J."/>
            <person name="Freschi L."/>
            <person name="Vincent A.T."/>
            <person name="Emond-Rheault J.-G."/>
            <person name="Kukavica-Ibrulj I."/>
            <person name="Charette S.J."/>
            <person name="Levesque R.C."/>
        </authorList>
    </citation>
    <scope>NUCLEOTIDE SEQUENCE [LARGE SCALE GENOMIC DNA]</scope>
    <source>
        <strain evidence="2 3">AUS488</strain>
    </source>
</reference>
<feature type="compositionally biased region" description="Basic residues" evidence="1">
    <location>
        <begin position="1"/>
        <end position="11"/>
    </location>
</feature>
<dbReference type="Pfam" id="PF07102">
    <property type="entry name" value="YbcO"/>
    <property type="match status" value="1"/>
</dbReference>
<evidence type="ECO:0000256" key="1">
    <source>
        <dbReference type="SAM" id="MobiDB-lite"/>
    </source>
</evidence>
<evidence type="ECO:0000313" key="2">
    <source>
        <dbReference type="EMBL" id="OMG89853.1"/>
    </source>
</evidence>
<dbReference type="InterPro" id="IPR010774">
    <property type="entry name" value="YbcO"/>
</dbReference>
<protein>
    <recommendedName>
        <fullName evidence="4">DUF1364 domain-containing protein</fullName>
    </recommendedName>
</protein>
<comment type="caution">
    <text evidence="2">The sequence shown here is derived from an EMBL/GenBank/DDBJ whole genome shotgun (WGS) entry which is preliminary data.</text>
</comment>
<evidence type="ECO:0008006" key="4">
    <source>
        <dbReference type="Google" id="ProtNLM"/>
    </source>
</evidence>
<dbReference type="Gene3D" id="3.30.50.20">
    <property type="entry name" value="prophage-derive protein ybcO"/>
    <property type="match status" value="1"/>
</dbReference>
<proteinExistence type="predicted"/>
<sequence length="136" mass="15208">MRRSELKRKTPMSRVSRASTPLSRSPIKRRAPKKRAGHEPKYLAACRGEPCFLQIPGVCRGACERDSVVPCHANWSDYGKGMGIKAPDIYTVPGCARCHFCLDQGVTLTKAEKKATWEWAYTRWSAARASKLLEAV</sequence>
<accession>A0A1R1JW20</accession>
<dbReference type="EMBL" id="MJMN01000009">
    <property type="protein sequence ID" value="OMG89853.1"/>
    <property type="molecule type" value="Genomic_DNA"/>
</dbReference>
<feature type="compositionally biased region" description="Basic residues" evidence="1">
    <location>
        <begin position="26"/>
        <end position="36"/>
    </location>
</feature>
<feature type="region of interest" description="Disordered" evidence="1">
    <location>
        <begin position="1"/>
        <end position="38"/>
    </location>
</feature>
<dbReference type="Proteomes" id="UP000187251">
    <property type="component" value="Unassembled WGS sequence"/>
</dbReference>
<evidence type="ECO:0000313" key="3">
    <source>
        <dbReference type="Proteomes" id="UP000187251"/>
    </source>
</evidence>
<gene>
    <name evidence="2" type="ORF">BIZ92_23280</name>
</gene>
<organism evidence="2 3">
    <name type="scientific">Alcaligenes xylosoxydans xylosoxydans</name>
    <name type="common">Achromobacter xylosoxidans</name>
    <dbReference type="NCBI Taxonomy" id="85698"/>
    <lineage>
        <taxon>Bacteria</taxon>
        <taxon>Pseudomonadati</taxon>
        <taxon>Pseudomonadota</taxon>
        <taxon>Betaproteobacteria</taxon>
        <taxon>Burkholderiales</taxon>
        <taxon>Alcaligenaceae</taxon>
        <taxon>Achromobacter</taxon>
    </lineage>
</organism>
<dbReference type="AlphaFoldDB" id="A0A1R1JW20"/>